<keyword evidence="1" id="KW-1133">Transmembrane helix</keyword>
<proteinExistence type="predicted"/>
<comment type="caution">
    <text evidence="2">The sequence shown here is derived from an EMBL/GenBank/DDBJ whole genome shotgun (WGS) entry which is preliminary data.</text>
</comment>
<keyword evidence="1" id="KW-0812">Transmembrane</keyword>
<dbReference type="Proteomes" id="UP000584824">
    <property type="component" value="Unassembled WGS sequence"/>
</dbReference>
<protein>
    <submittedName>
        <fullName evidence="2">Uncharacterized protein</fullName>
    </submittedName>
</protein>
<accession>A0A7W6K0Y2</accession>
<dbReference type="AlphaFoldDB" id="A0A7W6K0Y2"/>
<dbReference type="EMBL" id="JACIDU010000002">
    <property type="protein sequence ID" value="MBB4102095.1"/>
    <property type="molecule type" value="Genomic_DNA"/>
</dbReference>
<evidence type="ECO:0000256" key="1">
    <source>
        <dbReference type="SAM" id="Phobius"/>
    </source>
</evidence>
<evidence type="ECO:0000313" key="3">
    <source>
        <dbReference type="Proteomes" id="UP000584824"/>
    </source>
</evidence>
<name>A0A7W6K0Y2_9HYPH</name>
<reference evidence="2 3" key="1">
    <citation type="submission" date="2020-08" db="EMBL/GenBank/DDBJ databases">
        <title>Genomic Encyclopedia of Type Strains, Phase IV (KMG-IV): sequencing the most valuable type-strain genomes for metagenomic binning, comparative biology and taxonomic classification.</title>
        <authorList>
            <person name="Goeker M."/>
        </authorList>
    </citation>
    <scope>NUCLEOTIDE SEQUENCE [LARGE SCALE GENOMIC DNA]</scope>
    <source>
        <strain evidence="2 3">DSM 26385</strain>
    </source>
</reference>
<organism evidence="2 3">
    <name type="scientific">Allorhizobium borbori</name>
    <dbReference type="NCBI Taxonomy" id="485907"/>
    <lineage>
        <taxon>Bacteria</taxon>
        <taxon>Pseudomonadati</taxon>
        <taxon>Pseudomonadota</taxon>
        <taxon>Alphaproteobacteria</taxon>
        <taxon>Hyphomicrobiales</taxon>
        <taxon>Rhizobiaceae</taxon>
        <taxon>Rhizobium/Agrobacterium group</taxon>
        <taxon>Allorhizobium</taxon>
    </lineage>
</organism>
<keyword evidence="3" id="KW-1185">Reference proteome</keyword>
<keyword evidence="1" id="KW-0472">Membrane</keyword>
<sequence length="41" mass="4899">MHPRTKQLVVMWIATVIFSAVMFFLAMLPALYELYPDYFPF</sequence>
<gene>
    <name evidence="2" type="ORF">GGQ66_000623</name>
</gene>
<dbReference type="RefSeq" id="WP_272872518.1">
    <property type="nucleotide sequence ID" value="NZ_JACIDU010000002.1"/>
</dbReference>
<feature type="transmembrane region" description="Helical" evidence="1">
    <location>
        <begin position="9"/>
        <end position="32"/>
    </location>
</feature>
<evidence type="ECO:0000313" key="2">
    <source>
        <dbReference type="EMBL" id="MBB4102095.1"/>
    </source>
</evidence>